<keyword evidence="1" id="KW-1185">Reference proteome</keyword>
<dbReference type="Proteomes" id="UP000189703">
    <property type="component" value="Unplaced"/>
</dbReference>
<gene>
    <name evidence="2" type="primary">LOC104608351</name>
</gene>
<reference evidence="2" key="1">
    <citation type="submission" date="2025-08" db="UniProtKB">
        <authorList>
            <consortium name="RefSeq"/>
        </authorList>
    </citation>
    <scope>IDENTIFICATION</scope>
</reference>
<dbReference type="OMA" id="NTCHASD"/>
<dbReference type="KEGG" id="nnu:104608351"/>
<proteinExistence type="predicted"/>
<evidence type="ECO:0000313" key="1">
    <source>
        <dbReference type="Proteomes" id="UP000189703"/>
    </source>
</evidence>
<dbReference type="PANTHER" id="PTHR33512">
    <property type="entry name" value="PROTEIN, PUTATIVE (DUF1191)-RELATED"/>
    <property type="match status" value="1"/>
</dbReference>
<organism evidence="1 2">
    <name type="scientific">Nelumbo nucifera</name>
    <name type="common">Sacred lotus</name>
    <dbReference type="NCBI Taxonomy" id="4432"/>
    <lineage>
        <taxon>Eukaryota</taxon>
        <taxon>Viridiplantae</taxon>
        <taxon>Streptophyta</taxon>
        <taxon>Embryophyta</taxon>
        <taxon>Tracheophyta</taxon>
        <taxon>Spermatophyta</taxon>
        <taxon>Magnoliopsida</taxon>
        <taxon>Proteales</taxon>
        <taxon>Nelumbonaceae</taxon>
        <taxon>Nelumbo</taxon>
    </lineage>
</organism>
<dbReference type="Pfam" id="PF06697">
    <property type="entry name" value="DUF1191"/>
    <property type="match status" value="1"/>
</dbReference>
<accession>A0A1U8B0M0</accession>
<dbReference type="eggNOG" id="ENOG502QPQZ">
    <property type="taxonomic scope" value="Eukaryota"/>
</dbReference>
<dbReference type="OrthoDB" id="1101105at2759"/>
<dbReference type="RefSeq" id="XP_010272611.1">
    <property type="nucleotide sequence ID" value="XM_010274309.2"/>
</dbReference>
<sequence>MGCLISVSIFLPFNAVILLLQLSWYANAQAIDSARLLDYVVRDYAFQSYTARPKTGFLYNVRLPANLSGIGADTVRFRCGSLRRYGAQVKEFRLAMGVTIDPCVERVVVVRQNLGTNWSSIYYSNYNFSGYQLVSPILGLLAYNFADFNTSNRSEIGIFAGKRPITIDFSKVARIDTRGLRPLCASFDSQGKVSLSNQVSSNVCVASQHGHFGLVVVPSFPQMRRKVSRWKVVVGSLVGGALGAFLLSLLIIAMVVKAKKKSRMAEMERRAYEEEALQISMVGHVRAPTAAVTRTQPTLEHEYSPPS</sequence>
<dbReference type="PANTHER" id="PTHR33512:SF1">
    <property type="entry name" value="PROTEIN, PUTATIVE (DUF1191)-RELATED"/>
    <property type="match status" value="1"/>
</dbReference>
<dbReference type="GeneID" id="104608351"/>
<evidence type="ECO:0000313" key="2">
    <source>
        <dbReference type="RefSeq" id="XP_010272611.1"/>
    </source>
</evidence>
<dbReference type="FunCoup" id="A0A1U8B0M0">
    <property type="interactions" value="164"/>
</dbReference>
<protein>
    <submittedName>
        <fullName evidence="2">Uncharacterized protein LOC104608351</fullName>
    </submittedName>
</protein>
<dbReference type="AlphaFoldDB" id="A0A1U8B0M0"/>
<dbReference type="InterPro" id="IPR010605">
    <property type="entry name" value="DUF1191"/>
</dbReference>
<name>A0A1U8B0M0_NELNU</name>